<dbReference type="EMBL" id="CP124755">
    <property type="protein sequence ID" value="WGZ90914.1"/>
    <property type="molecule type" value="Genomic_DNA"/>
</dbReference>
<gene>
    <name evidence="2" type="ORF">QJT80_00245</name>
</gene>
<proteinExistence type="predicted"/>
<feature type="domain" description="M23ase beta-sheet core" evidence="1">
    <location>
        <begin position="51"/>
        <end position="140"/>
    </location>
</feature>
<sequence>MKKIIWFSLLSVLLAGLIIAPETPRIPVSAATPADWNPHSFWYYPWGKSGVHKGIDIFAKKGQPVLVSTSGWVVSKGYDELGGNYALIWSWQARLHYYAHLDTVNTCEHCWIKQGASIGTVGDSGNAKGKPTHLHYAIYSAYPQIWLYDANLPQASSRLFYVDPHRFLMQR</sequence>
<dbReference type="CDD" id="cd12797">
    <property type="entry name" value="M23_peptidase"/>
    <property type="match status" value="1"/>
</dbReference>
<evidence type="ECO:0000259" key="1">
    <source>
        <dbReference type="Pfam" id="PF01551"/>
    </source>
</evidence>
<organism evidence="2">
    <name type="scientific">Candidatus Thiocaldithrix dubininis</name>
    <dbReference type="NCBI Taxonomy" id="3080823"/>
    <lineage>
        <taxon>Bacteria</taxon>
        <taxon>Pseudomonadati</taxon>
        <taxon>Pseudomonadota</taxon>
        <taxon>Gammaproteobacteria</taxon>
        <taxon>Thiotrichales</taxon>
        <taxon>Thiotrichaceae</taxon>
        <taxon>Candidatus Thiocaldithrix</taxon>
    </lineage>
</organism>
<protein>
    <submittedName>
        <fullName evidence="2">M23 family metallopeptidase</fullName>
        <ecNumber evidence="2">3.4.-.-</ecNumber>
    </submittedName>
</protein>
<reference evidence="2" key="2">
    <citation type="submission" date="2023-04" db="EMBL/GenBank/DDBJ databases">
        <authorList>
            <person name="Beletskiy A.V."/>
            <person name="Mardanov A.V."/>
            <person name="Ravin N.V."/>
        </authorList>
    </citation>
    <scope>NUCLEOTIDE SEQUENCE</scope>
    <source>
        <strain evidence="2">GKL-01</strain>
    </source>
</reference>
<dbReference type="GO" id="GO:0004222">
    <property type="term" value="F:metalloendopeptidase activity"/>
    <property type="evidence" value="ECO:0007669"/>
    <property type="project" value="TreeGrafter"/>
</dbReference>
<dbReference type="SUPFAM" id="SSF51261">
    <property type="entry name" value="Duplicated hybrid motif"/>
    <property type="match status" value="1"/>
</dbReference>
<dbReference type="EC" id="3.4.-.-" evidence="2"/>
<name>A0AA95KEC0_9GAMM</name>
<dbReference type="InterPro" id="IPR050570">
    <property type="entry name" value="Cell_wall_metabolism_enzyme"/>
</dbReference>
<dbReference type="PANTHER" id="PTHR21666:SF268">
    <property type="entry name" value="PEPTIDASE M23 DOMAIN-CONTAINING PROTEIN"/>
    <property type="match status" value="1"/>
</dbReference>
<dbReference type="Gene3D" id="2.70.70.10">
    <property type="entry name" value="Glucose Permease (Domain IIA)"/>
    <property type="match status" value="1"/>
</dbReference>
<dbReference type="Pfam" id="PF01551">
    <property type="entry name" value="Peptidase_M23"/>
    <property type="match status" value="1"/>
</dbReference>
<reference evidence="2" key="1">
    <citation type="journal article" date="2023" name="Int. J. Mol. Sci.">
        <title>Metagenomics Revealed a New Genus 'Candidatus Thiocaldithrix dubininis' gen. nov., sp. nov. and a New Species 'Candidatus Thiothrix putei' sp. nov. in the Family Thiotrichaceae, Some Members of Which Have Traits of Both Na+- and H+-Motive Energetics.</title>
        <authorList>
            <person name="Ravin N.V."/>
            <person name="Muntyan M.S."/>
            <person name="Smolyakov D.D."/>
            <person name="Rudenko T.S."/>
            <person name="Beletsky A.V."/>
            <person name="Mardanov A.V."/>
            <person name="Grabovich M.Y."/>
        </authorList>
    </citation>
    <scope>NUCLEOTIDE SEQUENCE</scope>
    <source>
        <strain evidence="2">GKL-01</strain>
    </source>
</reference>
<dbReference type="Proteomes" id="UP001300672">
    <property type="component" value="Chromosome"/>
</dbReference>
<dbReference type="InterPro" id="IPR016047">
    <property type="entry name" value="M23ase_b-sheet_dom"/>
</dbReference>
<accession>A0AA95KEC0</accession>
<evidence type="ECO:0000313" key="2">
    <source>
        <dbReference type="EMBL" id="WGZ90914.1"/>
    </source>
</evidence>
<dbReference type="InterPro" id="IPR011055">
    <property type="entry name" value="Dup_hybrid_motif"/>
</dbReference>
<dbReference type="AlphaFoldDB" id="A0AA95KEC0"/>
<dbReference type="KEGG" id="tdu:QJT80_00245"/>
<dbReference type="PANTHER" id="PTHR21666">
    <property type="entry name" value="PEPTIDASE-RELATED"/>
    <property type="match status" value="1"/>
</dbReference>
<keyword evidence="2" id="KW-0378">Hydrolase</keyword>